<dbReference type="Gene3D" id="3.30.420.10">
    <property type="entry name" value="Ribonuclease H-like superfamily/Ribonuclease H"/>
    <property type="match status" value="1"/>
</dbReference>
<evidence type="ECO:0000259" key="1">
    <source>
        <dbReference type="PROSITE" id="PS50879"/>
    </source>
</evidence>
<name>A0AAW1D1M5_9HEMI</name>
<dbReference type="AlphaFoldDB" id="A0AAW1D1M5"/>
<dbReference type="InterPro" id="IPR002156">
    <property type="entry name" value="RNaseH_domain"/>
</dbReference>
<keyword evidence="3" id="KW-1185">Reference proteome</keyword>
<dbReference type="InterPro" id="IPR036397">
    <property type="entry name" value="RNaseH_sf"/>
</dbReference>
<dbReference type="GO" id="GO:0003676">
    <property type="term" value="F:nucleic acid binding"/>
    <property type="evidence" value="ECO:0007669"/>
    <property type="project" value="InterPro"/>
</dbReference>
<dbReference type="GO" id="GO:0004523">
    <property type="term" value="F:RNA-DNA hybrid ribonuclease activity"/>
    <property type="evidence" value="ECO:0007669"/>
    <property type="project" value="InterPro"/>
</dbReference>
<accession>A0AAW1D1M5</accession>
<dbReference type="SUPFAM" id="SSF53098">
    <property type="entry name" value="Ribonuclease H-like"/>
    <property type="match status" value="1"/>
</dbReference>
<dbReference type="PROSITE" id="PS50879">
    <property type="entry name" value="RNASE_H_1"/>
    <property type="match status" value="1"/>
</dbReference>
<dbReference type="EMBL" id="JAPXFL010000006">
    <property type="protein sequence ID" value="KAK9504889.1"/>
    <property type="molecule type" value="Genomic_DNA"/>
</dbReference>
<evidence type="ECO:0000313" key="2">
    <source>
        <dbReference type="EMBL" id="KAK9504889.1"/>
    </source>
</evidence>
<sequence length="204" mass="23214">MICPKYAKEREELFDSLVQILPNPNKLYRDTSRGGERECCDQRFVRNGLFTDGSKINNICGVAFYDPQTNYSGMYKVNSLASIFTCEATAILQALAYIDLRNVVDATIFSDNLSTLEKLRHFQTGSNHIVMAIINRWVALRHKGVKVEMVWVRAHAGIEGNSRVDWFAKKATELGEPLEVKIPYSDVIGTYKLKAIANWQKIYL</sequence>
<dbReference type="Pfam" id="PF00075">
    <property type="entry name" value="RNase_H"/>
    <property type="match status" value="1"/>
</dbReference>
<feature type="domain" description="RNase H type-1" evidence="1">
    <location>
        <begin position="43"/>
        <end position="173"/>
    </location>
</feature>
<dbReference type="InterPro" id="IPR012337">
    <property type="entry name" value="RNaseH-like_sf"/>
</dbReference>
<organism evidence="2 3">
    <name type="scientific">Rhynocoris fuscipes</name>
    <dbReference type="NCBI Taxonomy" id="488301"/>
    <lineage>
        <taxon>Eukaryota</taxon>
        <taxon>Metazoa</taxon>
        <taxon>Ecdysozoa</taxon>
        <taxon>Arthropoda</taxon>
        <taxon>Hexapoda</taxon>
        <taxon>Insecta</taxon>
        <taxon>Pterygota</taxon>
        <taxon>Neoptera</taxon>
        <taxon>Paraneoptera</taxon>
        <taxon>Hemiptera</taxon>
        <taxon>Heteroptera</taxon>
        <taxon>Panheteroptera</taxon>
        <taxon>Cimicomorpha</taxon>
        <taxon>Reduviidae</taxon>
        <taxon>Harpactorinae</taxon>
        <taxon>Harpactorini</taxon>
        <taxon>Rhynocoris</taxon>
    </lineage>
</organism>
<dbReference type="Proteomes" id="UP001461498">
    <property type="component" value="Unassembled WGS sequence"/>
</dbReference>
<proteinExistence type="predicted"/>
<evidence type="ECO:0000313" key="3">
    <source>
        <dbReference type="Proteomes" id="UP001461498"/>
    </source>
</evidence>
<gene>
    <name evidence="2" type="ORF">O3M35_009060</name>
</gene>
<reference evidence="2 3" key="1">
    <citation type="submission" date="2022-12" db="EMBL/GenBank/DDBJ databases">
        <title>Chromosome-level genome assembly of true bugs.</title>
        <authorList>
            <person name="Ma L."/>
            <person name="Li H."/>
        </authorList>
    </citation>
    <scope>NUCLEOTIDE SEQUENCE [LARGE SCALE GENOMIC DNA]</scope>
    <source>
        <strain evidence="2">Lab_2022b</strain>
    </source>
</reference>
<comment type="caution">
    <text evidence="2">The sequence shown here is derived from an EMBL/GenBank/DDBJ whole genome shotgun (WGS) entry which is preliminary data.</text>
</comment>
<dbReference type="CDD" id="cd09276">
    <property type="entry name" value="Rnase_HI_RT_non_LTR"/>
    <property type="match status" value="1"/>
</dbReference>
<protein>
    <recommendedName>
        <fullName evidence="1">RNase H type-1 domain-containing protein</fullName>
    </recommendedName>
</protein>